<dbReference type="Pfam" id="PF00990">
    <property type="entry name" value="GGDEF"/>
    <property type="match status" value="1"/>
</dbReference>
<dbReference type="EMBL" id="JBHLYR010000091">
    <property type="protein sequence ID" value="MFB9995403.1"/>
    <property type="molecule type" value="Genomic_DNA"/>
</dbReference>
<dbReference type="NCBIfam" id="TIGR00229">
    <property type="entry name" value="sensory_box"/>
    <property type="match status" value="3"/>
</dbReference>
<dbReference type="Gene3D" id="3.30.450.20">
    <property type="entry name" value="PAS domain"/>
    <property type="match status" value="3"/>
</dbReference>
<dbReference type="Pfam" id="PF00563">
    <property type="entry name" value="EAL"/>
    <property type="match status" value="1"/>
</dbReference>
<dbReference type="InterPro" id="IPR029787">
    <property type="entry name" value="Nucleotide_cyclase"/>
</dbReference>
<dbReference type="PROSITE" id="PS50112">
    <property type="entry name" value="PAS"/>
    <property type="match status" value="2"/>
</dbReference>
<evidence type="ECO:0000256" key="1">
    <source>
        <dbReference type="SAM" id="MobiDB-lite"/>
    </source>
</evidence>
<reference evidence="6 7" key="1">
    <citation type="submission" date="2024-09" db="EMBL/GenBank/DDBJ databases">
        <authorList>
            <person name="Sun Q."/>
            <person name="Mori K."/>
        </authorList>
    </citation>
    <scope>NUCLEOTIDE SEQUENCE [LARGE SCALE GENOMIC DNA]</scope>
    <source>
        <strain evidence="6 7">JCM 13503</strain>
    </source>
</reference>
<dbReference type="InterPro" id="IPR013655">
    <property type="entry name" value="PAS_fold_3"/>
</dbReference>
<evidence type="ECO:0000313" key="6">
    <source>
        <dbReference type="EMBL" id="MFB9995403.1"/>
    </source>
</evidence>
<dbReference type="InterPro" id="IPR035919">
    <property type="entry name" value="EAL_sf"/>
</dbReference>
<dbReference type="InterPro" id="IPR000700">
    <property type="entry name" value="PAS-assoc_C"/>
</dbReference>
<dbReference type="Gene3D" id="3.20.20.450">
    <property type="entry name" value="EAL domain"/>
    <property type="match status" value="1"/>
</dbReference>
<dbReference type="SUPFAM" id="SSF141868">
    <property type="entry name" value="EAL domain-like"/>
    <property type="match status" value="1"/>
</dbReference>
<dbReference type="PANTHER" id="PTHR44757:SF2">
    <property type="entry name" value="BIOFILM ARCHITECTURE MAINTENANCE PROTEIN MBAA"/>
    <property type="match status" value="1"/>
</dbReference>
<name>A0ABV6B6K7_9DEIO</name>
<feature type="domain" description="GGDEF" evidence="5">
    <location>
        <begin position="439"/>
        <end position="572"/>
    </location>
</feature>
<dbReference type="SUPFAM" id="SSF55785">
    <property type="entry name" value="PYP-like sensor domain (PAS domain)"/>
    <property type="match status" value="3"/>
</dbReference>
<accession>A0ABV6B6K7</accession>
<dbReference type="RefSeq" id="WP_380017305.1">
    <property type="nucleotide sequence ID" value="NZ_JBHLYR010000091.1"/>
</dbReference>
<dbReference type="NCBIfam" id="TIGR00254">
    <property type="entry name" value="GGDEF"/>
    <property type="match status" value="1"/>
</dbReference>
<dbReference type="PROSITE" id="PS50883">
    <property type="entry name" value="EAL"/>
    <property type="match status" value="1"/>
</dbReference>
<dbReference type="PROSITE" id="PS50113">
    <property type="entry name" value="PAC"/>
    <property type="match status" value="2"/>
</dbReference>
<dbReference type="InterPro" id="IPR001610">
    <property type="entry name" value="PAC"/>
</dbReference>
<dbReference type="InterPro" id="IPR000014">
    <property type="entry name" value="PAS"/>
</dbReference>
<feature type="domain" description="PAC" evidence="3">
    <location>
        <begin position="228"/>
        <end position="280"/>
    </location>
</feature>
<feature type="domain" description="PAC" evidence="3">
    <location>
        <begin position="355"/>
        <end position="407"/>
    </location>
</feature>
<dbReference type="Pfam" id="PF08447">
    <property type="entry name" value="PAS_3"/>
    <property type="match status" value="1"/>
</dbReference>
<organism evidence="6 7">
    <name type="scientific">Deinococcus oregonensis</name>
    <dbReference type="NCBI Taxonomy" id="1805970"/>
    <lineage>
        <taxon>Bacteria</taxon>
        <taxon>Thermotogati</taxon>
        <taxon>Deinococcota</taxon>
        <taxon>Deinococci</taxon>
        <taxon>Deinococcales</taxon>
        <taxon>Deinococcaceae</taxon>
        <taxon>Deinococcus</taxon>
    </lineage>
</organism>
<dbReference type="InterPro" id="IPR001633">
    <property type="entry name" value="EAL_dom"/>
</dbReference>
<dbReference type="Gene3D" id="3.30.70.270">
    <property type="match status" value="1"/>
</dbReference>
<dbReference type="PANTHER" id="PTHR44757">
    <property type="entry name" value="DIGUANYLATE CYCLASE DGCP"/>
    <property type="match status" value="1"/>
</dbReference>
<sequence length="850" mass="94269">MRHPPDAPEPGDPRTESSRVRAALDRRKARFRSLMINSWDLTTVLDAAGVILYDSPSLQSILGYPQPGRLGHNLMAFLHPEDLSPFQQALQALNTAPDQPCQAAYRVRHASGQWCMLEAVWINRLGDANLRGIVMNARDVTERQRLETELAEERHLFRSLLAAIPDGVYFKDTASRFTHASLGLAHFLGVERSEDLQGKTDFDFMPHDLALAIREDEQRIMTTREAHIAQMTRLKRRDGRFRWISSSKVPLVNAQGEVAGIIGISRDVHRMKRAEQALQQERDFTNTVLELVGSLVIVLDRQGRIVRFNRACEVLTGYSAQEVLGQSFWSLFVLPEEREAVGATFQLLAAGAFPNSFENHWLTRSGEKRLIAWINTALKDECGEVEFIIGTGQDVTEQRRVTEVLAYQAHHDALTGLPNRSLFLDRLEQALAAARRQGTALAVAFVDLDRFKLVNDTLGHAAGDELLQGVAQRLRACLREVDTVSRMGGDEFLLLLPGVGSVGEASRVIRKVISVLTPAFKVMGHEVFVTASVGVSLSPSDAADAQTLLSHADQAMYRAKEAGKNAFEIFSTEQSGDLRGRFELEGDLHYAVQRSELELHYQPLIEIGSGRVRAVEALLRWHHPRLGLISPATFIPLAEESGLIVRPIGEWVLAEACRQTVAWQRAGLPNFRVSVNVSPLQFGREDFVETVASALAFSGLEGRWLELELTETLLMRRVSESARQLARLRELGVSIAIDDFGTGHSSLAYLQQLPIDTLKIDRSFILGLDDSPQGGTRPLIQAMIAMGHALELTVVAEGVETEAQLQWLGQQGCDLTQGFLLARPQPAEKLGHFLQAGPTVNSLTGPSHRR</sequence>
<dbReference type="Pfam" id="PF08448">
    <property type="entry name" value="PAS_4"/>
    <property type="match status" value="2"/>
</dbReference>
<dbReference type="InterPro" id="IPR035965">
    <property type="entry name" value="PAS-like_dom_sf"/>
</dbReference>
<dbReference type="CDD" id="cd01948">
    <property type="entry name" value="EAL"/>
    <property type="match status" value="1"/>
</dbReference>
<keyword evidence="7" id="KW-1185">Reference proteome</keyword>
<comment type="caution">
    <text evidence="6">The sequence shown here is derived from an EMBL/GenBank/DDBJ whole genome shotgun (WGS) entry which is preliminary data.</text>
</comment>
<dbReference type="PROSITE" id="PS50887">
    <property type="entry name" value="GGDEF"/>
    <property type="match status" value="1"/>
</dbReference>
<dbReference type="SMART" id="SM00091">
    <property type="entry name" value="PAS"/>
    <property type="match status" value="3"/>
</dbReference>
<dbReference type="InterPro" id="IPR043128">
    <property type="entry name" value="Rev_trsase/Diguanyl_cyclase"/>
</dbReference>
<feature type="domain" description="PAS" evidence="2">
    <location>
        <begin position="27"/>
        <end position="91"/>
    </location>
</feature>
<protein>
    <submittedName>
        <fullName evidence="6">EAL domain-containing protein</fullName>
    </submittedName>
</protein>
<dbReference type="SMART" id="SM00086">
    <property type="entry name" value="PAC"/>
    <property type="match status" value="3"/>
</dbReference>
<dbReference type="SUPFAM" id="SSF55073">
    <property type="entry name" value="Nucleotide cyclase"/>
    <property type="match status" value="1"/>
</dbReference>
<evidence type="ECO:0000259" key="4">
    <source>
        <dbReference type="PROSITE" id="PS50883"/>
    </source>
</evidence>
<dbReference type="CDD" id="cd01949">
    <property type="entry name" value="GGDEF"/>
    <property type="match status" value="1"/>
</dbReference>
<evidence type="ECO:0000259" key="5">
    <source>
        <dbReference type="PROSITE" id="PS50887"/>
    </source>
</evidence>
<feature type="region of interest" description="Disordered" evidence="1">
    <location>
        <begin position="1"/>
        <end position="21"/>
    </location>
</feature>
<evidence type="ECO:0000259" key="3">
    <source>
        <dbReference type="PROSITE" id="PS50113"/>
    </source>
</evidence>
<evidence type="ECO:0000313" key="7">
    <source>
        <dbReference type="Proteomes" id="UP001589733"/>
    </source>
</evidence>
<dbReference type="InterPro" id="IPR013656">
    <property type="entry name" value="PAS_4"/>
</dbReference>
<feature type="domain" description="PAS" evidence="2">
    <location>
        <begin position="281"/>
        <end position="352"/>
    </location>
</feature>
<dbReference type="Proteomes" id="UP001589733">
    <property type="component" value="Unassembled WGS sequence"/>
</dbReference>
<evidence type="ECO:0000259" key="2">
    <source>
        <dbReference type="PROSITE" id="PS50112"/>
    </source>
</evidence>
<dbReference type="SMART" id="SM00052">
    <property type="entry name" value="EAL"/>
    <property type="match status" value="1"/>
</dbReference>
<feature type="domain" description="EAL" evidence="4">
    <location>
        <begin position="581"/>
        <end position="838"/>
    </location>
</feature>
<dbReference type="SMART" id="SM00267">
    <property type="entry name" value="GGDEF"/>
    <property type="match status" value="1"/>
</dbReference>
<dbReference type="CDD" id="cd00130">
    <property type="entry name" value="PAS"/>
    <property type="match status" value="3"/>
</dbReference>
<dbReference type="InterPro" id="IPR000160">
    <property type="entry name" value="GGDEF_dom"/>
</dbReference>
<dbReference type="InterPro" id="IPR052155">
    <property type="entry name" value="Biofilm_reg_signaling"/>
</dbReference>
<proteinExistence type="predicted"/>
<gene>
    <name evidence="6" type="ORF">ACFFLM_26025</name>
</gene>